<name>A0A0E9VF15_ANGAN</name>
<accession>A0A0E9VF15</accession>
<reference evidence="1" key="1">
    <citation type="submission" date="2014-11" db="EMBL/GenBank/DDBJ databases">
        <authorList>
            <person name="Amaro Gonzalez C."/>
        </authorList>
    </citation>
    <scope>NUCLEOTIDE SEQUENCE</scope>
</reference>
<dbReference type="AlphaFoldDB" id="A0A0E9VF15"/>
<dbReference type="EMBL" id="GBXM01031976">
    <property type="protein sequence ID" value="JAH76601.1"/>
    <property type="molecule type" value="Transcribed_RNA"/>
</dbReference>
<evidence type="ECO:0000313" key="1">
    <source>
        <dbReference type="EMBL" id="JAH76601.1"/>
    </source>
</evidence>
<reference evidence="1" key="2">
    <citation type="journal article" date="2015" name="Fish Shellfish Immunol.">
        <title>Early steps in the European eel (Anguilla anguilla)-Vibrio vulnificus interaction in the gills: Role of the RtxA13 toxin.</title>
        <authorList>
            <person name="Callol A."/>
            <person name="Pajuelo D."/>
            <person name="Ebbesson L."/>
            <person name="Teles M."/>
            <person name="MacKenzie S."/>
            <person name="Amaro C."/>
        </authorList>
    </citation>
    <scope>NUCLEOTIDE SEQUENCE</scope>
</reference>
<proteinExistence type="predicted"/>
<sequence length="97" mass="10291">MKHLFANNTTKHNIMMGPGHSAQQCLPFPTTKSVPNMSLNDHFSPSTFHCLSPCFSSSVTAGFSSSGQKSCFPSYLKLAVVTQGTPLVSGASPSRKA</sequence>
<protein>
    <submittedName>
        <fullName evidence="1">Uncharacterized protein</fullName>
    </submittedName>
</protein>
<organism evidence="1">
    <name type="scientific">Anguilla anguilla</name>
    <name type="common">European freshwater eel</name>
    <name type="synonym">Muraena anguilla</name>
    <dbReference type="NCBI Taxonomy" id="7936"/>
    <lineage>
        <taxon>Eukaryota</taxon>
        <taxon>Metazoa</taxon>
        <taxon>Chordata</taxon>
        <taxon>Craniata</taxon>
        <taxon>Vertebrata</taxon>
        <taxon>Euteleostomi</taxon>
        <taxon>Actinopterygii</taxon>
        <taxon>Neopterygii</taxon>
        <taxon>Teleostei</taxon>
        <taxon>Anguilliformes</taxon>
        <taxon>Anguillidae</taxon>
        <taxon>Anguilla</taxon>
    </lineage>
</organism>